<dbReference type="Pfam" id="PF07478">
    <property type="entry name" value="Dala_Dala_lig_C"/>
    <property type="match status" value="1"/>
</dbReference>
<dbReference type="InterPro" id="IPR013815">
    <property type="entry name" value="ATP_grasp_subdomain_1"/>
</dbReference>
<dbReference type="PANTHER" id="PTHR23132">
    <property type="entry name" value="D-ALANINE--D-ALANINE LIGASE"/>
    <property type="match status" value="1"/>
</dbReference>
<feature type="domain" description="ATP-grasp" evidence="16">
    <location>
        <begin position="103"/>
        <end position="305"/>
    </location>
</feature>
<keyword evidence="7 14" id="KW-0436">Ligase</keyword>
<proteinExistence type="inferred from homology"/>
<keyword evidence="11 14" id="KW-0573">Peptidoglycan synthesis</keyword>
<evidence type="ECO:0000256" key="7">
    <source>
        <dbReference type="ARBA" id="ARBA00022598"/>
    </source>
</evidence>
<dbReference type="InterPro" id="IPR000291">
    <property type="entry name" value="D-Ala_lig_Van_CS"/>
</dbReference>
<evidence type="ECO:0000256" key="15">
    <source>
        <dbReference type="PROSITE-ProRule" id="PRU00409"/>
    </source>
</evidence>
<keyword evidence="18" id="KW-1185">Reference proteome</keyword>
<comment type="function">
    <text evidence="14">Cell wall formation.</text>
</comment>
<sequence length="313" mass="33797">MKQCQLALITGGSSNERDVALAGAKAVEEALDPQAYSVTRYDAAKDIDQLVKDRQSIDFAFLVVHGENGEDGRLQGLLDLLDIPYQGSGVLGSAMACNKLAAKHAFACNGLTTPPWLTFEAYSSKLAEELLQQIGLPLVIKPAHGGSSLGMSIVHHKEDIQKACLICLSCGPSGIAEPYIKGREMTCAVWGYEPVQALPVIEIKPGKQFQFFDYAAKYTPGATEEICPAPIPEALTCEIQNAAILAHKTLYCEGYSRSDFILKNDKELFILETNTLPGMTPTSLLPLAAKTAGISFSKLIDGLIQLRLKKNPL</sequence>
<dbReference type="Gene3D" id="3.40.50.20">
    <property type="match status" value="1"/>
</dbReference>
<dbReference type="InterPro" id="IPR011127">
    <property type="entry name" value="Dala_Dala_lig_N"/>
</dbReference>
<evidence type="ECO:0000256" key="1">
    <source>
        <dbReference type="ARBA" id="ARBA00001936"/>
    </source>
</evidence>
<keyword evidence="12 14" id="KW-0961">Cell wall biogenesis/degradation</keyword>
<comment type="pathway">
    <text evidence="14">Cell wall biogenesis; peptidoglycan biosynthesis.</text>
</comment>
<evidence type="ECO:0000256" key="5">
    <source>
        <dbReference type="ARBA" id="ARBA00012216"/>
    </source>
</evidence>
<evidence type="ECO:0000256" key="13">
    <source>
        <dbReference type="ARBA" id="ARBA00047614"/>
    </source>
</evidence>
<organism evidence="17 18">
    <name type="scientific">Desulfobotulus pelophilus</name>
    <dbReference type="NCBI Taxonomy" id="2823377"/>
    <lineage>
        <taxon>Bacteria</taxon>
        <taxon>Pseudomonadati</taxon>
        <taxon>Thermodesulfobacteriota</taxon>
        <taxon>Desulfobacteria</taxon>
        <taxon>Desulfobacterales</taxon>
        <taxon>Desulfobacteraceae</taxon>
        <taxon>Desulfobotulus</taxon>
    </lineage>
</organism>
<dbReference type="Gene3D" id="3.30.1490.20">
    <property type="entry name" value="ATP-grasp fold, A domain"/>
    <property type="match status" value="1"/>
</dbReference>
<dbReference type="PIRSF" id="PIRSF039102">
    <property type="entry name" value="Ddl/VanB"/>
    <property type="match status" value="1"/>
</dbReference>
<comment type="cofactor">
    <cofactor evidence="1">
        <name>Mn(2+)</name>
        <dbReference type="ChEBI" id="CHEBI:29035"/>
    </cofactor>
</comment>
<keyword evidence="6 14" id="KW-0963">Cytoplasm</keyword>
<evidence type="ECO:0000256" key="2">
    <source>
        <dbReference type="ARBA" id="ARBA00001946"/>
    </source>
</evidence>
<evidence type="ECO:0000256" key="3">
    <source>
        <dbReference type="ARBA" id="ARBA00004496"/>
    </source>
</evidence>
<dbReference type="InterPro" id="IPR016185">
    <property type="entry name" value="PreATP-grasp_dom_sf"/>
</dbReference>
<dbReference type="PROSITE" id="PS50975">
    <property type="entry name" value="ATP_GRASP"/>
    <property type="match status" value="1"/>
</dbReference>
<comment type="similarity">
    <text evidence="4 14">Belongs to the D-alanine--D-alanine ligase family.</text>
</comment>
<evidence type="ECO:0000256" key="14">
    <source>
        <dbReference type="HAMAP-Rule" id="MF_00047"/>
    </source>
</evidence>
<comment type="caution">
    <text evidence="17">The sequence shown here is derived from an EMBL/GenBank/DDBJ whole genome shotgun (WGS) entry which is preliminary data.</text>
</comment>
<dbReference type="NCBIfam" id="TIGR01205">
    <property type="entry name" value="D_ala_D_alaTIGR"/>
    <property type="match status" value="1"/>
</dbReference>
<dbReference type="EC" id="6.3.2.4" evidence="5 14"/>
<evidence type="ECO:0000313" key="18">
    <source>
        <dbReference type="Proteomes" id="UP001209681"/>
    </source>
</evidence>
<evidence type="ECO:0000256" key="12">
    <source>
        <dbReference type="ARBA" id="ARBA00023316"/>
    </source>
</evidence>
<dbReference type="EMBL" id="JAPFPW010000013">
    <property type="protein sequence ID" value="MCW7754640.1"/>
    <property type="molecule type" value="Genomic_DNA"/>
</dbReference>
<dbReference type="PROSITE" id="PS00844">
    <property type="entry name" value="DALA_DALA_LIGASE_2"/>
    <property type="match status" value="1"/>
</dbReference>
<keyword evidence="8 15" id="KW-0547">Nucleotide-binding</keyword>
<evidence type="ECO:0000256" key="4">
    <source>
        <dbReference type="ARBA" id="ARBA00010871"/>
    </source>
</evidence>
<comment type="cofactor">
    <cofactor evidence="2">
        <name>Mg(2+)</name>
        <dbReference type="ChEBI" id="CHEBI:18420"/>
    </cofactor>
</comment>
<evidence type="ECO:0000256" key="11">
    <source>
        <dbReference type="ARBA" id="ARBA00022984"/>
    </source>
</evidence>
<dbReference type="NCBIfam" id="NF002378">
    <property type="entry name" value="PRK01372.1"/>
    <property type="match status" value="1"/>
</dbReference>
<dbReference type="SUPFAM" id="SSF56059">
    <property type="entry name" value="Glutathione synthetase ATP-binding domain-like"/>
    <property type="match status" value="1"/>
</dbReference>
<dbReference type="SUPFAM" id="SSF52440">
    <property type="entry name" value="PreATP-grasp domain"/>
    <property type="match status" value="1"/>
</dbReference>
<keyword evidence="9 15" id="KW-0067">ATP-binding</keyword>
<dbReference type="Pfam" id="PF01820">
    <property type="entry name" value="Dala_Dala_lig_N"/>
    <property type="match status" value="1"/>
</dbReference>
<evidence type="ECO:0000256" key="9">
    <source>
        <dbReference type="ARBA" id="ARBA00022840"/>
    </source>
</evidence>
<protein>
    <recommendedName>
        <fullName evidence="5 14">D-alanine--D-alanine ligase</fullName>
        <ecNumber evidence="5 14">6.3.2.4</ecNumber>
    </recommendedName>
    <alternativeName>
        <fullName evidence="14">D-Ala-D-Ala ligase</fullName>
    </alternativeName>
    <alternativeName>
        <fullName evidence="14">D-alanylalanine synthetase</fullName>
    </alternativeName>
</protein>
<dbReference type="InterPro" id="IPR005905">
    <property type="entry name" value="D_ala_D_ala"/>
</dbReference>
<evidence type="ECO:0000256" key="8">
    <source>
        <dbReference type="ARBA" id="ARBA00022741"/>
    </source>
</evidence>
<dbReference type="PANTHER" id="PTHR23132:SF23">
    <property type="entry name" value="D-ALANINE--D-ALANINE LIGASE B"/>
    <property type="match status" value="1"/>
</dbReference>
<dbReference type="InterPro" id="IPR011761">
    <property type="entry name" value="ATP-grasp"/>
</dbReference>
<dbReference type="InterPro" id="IPR011095">
    <property type="entry name" value="Dala_Dala_lig_C"/>
</dbReference>
<name>A0ABT3NB02_9BACT</name>
<accession>A0ABT3NB02</accession>
<comment type="subcellular location">
    <subcellularLocation>
        <location evidence="3 14">Cytoplasm</location>
    </subcellularLocation>
</comment>
<gene>
    <name evidence="14" type="primary">ddl</name>
    <name evidence="17" type="ORF">OOT00_11660</name>
</gene>
<evidence type="ECO:0000256" key="10">
    <source>
        <dbReference type="ARBA" id="ARBA00022960"/>
    </source>
</evidence>
<keyword evidence="10 14" id="KW-0133">Cell shape</keyword>
<dbReference type="RefSeq" id="WP_265425550.1">
    <property type="nucleotide sequence ID" value="NZ_JAPFPW010000013.1"/>
</dbReference>
<dbReference type="GO" id="GO:0016874">
    <property type="term" value="F:ligase activity"/>
    <property type="evidence" value="ECO:0007669"/>
    <property type="project" value="UniProtKB-KW"/>
</dbReference>
<dbReference type="Proteomes" id="UP001209681">
    <property type="component" value="Unassembled WGS sequence"/>
</dbReference>
<dbReference type="PROSITE" id="PS00843">
    <property type="entry name" value="DALA_DALA_LIGASE_1"/>
    <property type="match status" value="1"/>
</dbReference>
<evidence type="ECO:0000256" key="6">
    <source>
        <dbReference type="ARBA" id="ARBA00022490"/>
    </source>
</evidence>
<evidence type="ECO:0000313" key="17">
    <source>
        <dbReference type="EMBL" id="MCW7754640.1"/>
    </source>
</evidence>
<dbReference type="HAMAP" id="MF_00047">
    <property type="entry name" value="Dala_Dala_lig"/>
    <property type="match status" value="1"/>
</dbReference>
<reference evidence="17 18" key="1">
    <citation type="submission" date="2022-11" db="EMBL/GenBank/DDBJ databases">
        <title>Desulfobotulus tamanensis H1 sp. nov. - anaerobic, alkaliphilic, sulphate reducing bacterium isolated from terrestrial mud volcano.</title>
        <authorList>
            <person name="Frolova A."/>
            <person name="Merkel A.Y."/>
            <person name="Slobodkin A.I."/>
        </authorList>
    </citation>
    <scope>NUCLEOTIDE SEQUENCE [LARGE SCALE GENOMIC DNA]</scope>
    <source>
        <strain evidence="17 18">H1</strain>
    </source>
</reference>
<dbReference type="Gene3D" id="3.30.470.20">
    <property type="entry name" value="ATP-grasp fold, B domain"/>
    <property type="match status" value="1"/>
</dbReference>
<evidence type="ECO:0000259" key="16">
    <source>
        <dbReference type="PROSITE" id="PS50975"/>
    </source>
</evidence>
<comment type="catalytic activity">
    <reaction evidence="13 14">
        <text>2 D-alanine + ATP = D-alanyl-D-alanine + ADP + phosphate + H(+)</text>
        <dbReference type="Rhea" id="RHEA:11224"/>
        <dbReference type="ChEBI" id="CHEBI:15378"/>
        <dbReference type="ChEBI" id="CHEBI:30616"/>
        <dbReference type="ChEBI" id="CHEBI:43474"/>
        <dbReference type="ChEBI" id="CHEBI:57416"/>
        <dbReference type="ChEBI" id="CHEBI:57822"/>
        <dbReference type="ChEBI" id="CHEBI:456216"/>
        <dbReference type="EC" id="6.3.2.4"/>
    </reaction>
</comment>